<dbReference type="InterPro" id="IPR008506">
    <property type="entry name" value="SND2/TMEM208"/>
</dbReference>
<dbReference type="GO" id="GO:0005789">
    <property type="term" value="C:endoplasmic reticulum membrane"/>
    <property type="evidence" value="ECO:0007669"/>
    <property type="project" value="UniProtKB-SubCell"/>
</dbReference>
<protein>
    <submittedName>
        <fullName evidence="1">Uncharacterized protein</fullName>
    </submittedName>
</protein>
<dbReference type="GO" id="GO:0006624">
    <property type="term" value="P:vacuolar protein processing"/>
    <property type="evidence" value="ECO:0007669"/>
    <property type="project" value="TreeGrafter"/>
</dbReference>
<evidence type="ECO:0000313" key="2">
    <source>
        <dbReference type="Proteomes" id="UP001363151"/>
    </source>
</evidence>
<comment type="caution">
    <text evidence="1">The sequence shown here is derived from an EMBL/GenBank/DDBJ whole genome shotgun (WGS) entry which is preliminary data.</text>
</comment>
<accession>A0ABR1FKU3</accession>
<dbReference type="EMBL" id="JBBJCI010000367">
    <property type="protein sequence ID" value="KAK7232667.1"/>
    <property type="molecule type" value="Genomic_DNA"/>
</dbReference>
<proteinExistence type="predicted"/>
<evidence type="ECO:0000313" key="1">
    <source>
        <dbReference type="EMBL" id="KAK7232667.1"/>
    </source>
</evidence>
<organism evidence="1 2">
    <name type="scientific">Aureococcus anophagefferens</name>
    <name type="common">Harmful bloom alga</name>
    <dbReference type="NCBI Taxonomy" id="44056"/>
    <lineage>
        <taxon>Eukaryota</taxon>
        <taxon>Sar</taxon>
        <taxon>Stramenopiles</taxon>
        <taxon>Ochrophyta</taxon>
        <taxon>Pelagophyceae</taxon>
        <taxon>Pelagomonadales</taxon>
        <taxon>Pelagomonadaceae</taxon>
        <taxon>Aureococcus</taxon>
    </lineage>
</organism>
<dbReference type="Pfam" id="PF05620">
    <property type="entry name" value="TMEM208_SND2"/>
    <property type="match status" value="1"/>
</dbReference>
<sequence>MAGQAAKKAAKAKAAAQKLYLPVLAAVNLWYVAVRLYFRGEAANSHYVALGGCAVVYALTYPTACEASTQPTDSLASYFFDVMALTMIAQFFGALSDKAWYLLLVVPAFAAYKGIAWKFGGPAKPAAPPEPEEDAADAKGKKEKKPKRKMMKGR</sequence>
<gene>
    <name evidence="1" type="ORF">SO694_00035343</name>
</gene>
<dbReference type="GO" id="GO:0005773">
    <property type="term" value="C:vacuole"/>
    <property type="evidence" value="ECO:0007669"/>
    <property type="project" value="GOC"/>
</dbReference>
<dbReference type="Proteomes" id="UP001363151">
    <property type="component" value="Unassembled WGS sequence"/>
</dbReference>
<dbReference type="KEGG" id="aaf:AURANDRAFT_62910"/>
<keyword evidence="2" id="KW-1185">Reference proteome</keyword>
<reference evidence="1 2" key="1">
    <citation type="submission" date="2024-03" db="EMBL/GenBank/DDBJ databases">
        <title>Aureococcus anophagefferens CCMP1851 and Kratosvirus quantuckense: Draft genome of a second virus-susceptible host strain in the model system.</title>
        <authorList>
            <person name="Chase E."/>
            <person name="Truchon A.R."/>
            <person name="Schepens W."/>
            <person name="Wilhelm S.W."/>
        </authorList>
    </citation>
    <scope>NUCLEOTIDE SEQUENCE [LARGE SCALE GENOMIC DNA]</scope>
    <source>
        <strain evidence="1 2">CCMP1851</strain>
    </source>
</reference>
<name>A0ABR1FKU3_AURAN</name>
<dbReference type="PANTHER" id="PTHR13505:SF7">
    <property type="entry name" value="TRANSMEMBRANE PROTEIN 208"/>
    <property type="match status" value="1"/>
</dbReference>
<dbReference type="PANTHER" id="PTHR13505">
    <property type="entry name" value="TRANSMEMBRANE PROTEIN 208"/>
    <property type="match status" value="1"/>
</dbReference>